<dbReference type="Gene3D" id="3.40.30.10">
    <property type="entry name" value="Glutaredoxin"/>
    <property type="match status" value="1"/>
</dbReference>
<gene>
    <name evidence="2" type="ORF">SAMN06296378_2256</name>
</gene>
<accession>A0A2C8ZX33</accession>
<evidence type="ECO:0000259" key="1">
    <source>
        <dbReference type="Pfam" id="PF00085"/>
    </source>
</evidence>
<dbReference type="Proteomes" id="UP000219440">
    <property type="component" value="Unassembled WGS sequence"/>
</dbReference>
<protein>
    <submittedName>
        <fullName evidence="2">Thioredoxin</fullName>
    </submittedName>
</protein>
<dbReference type="InterPro" id="IPR036249">
    <property type="entry name" value="Thioredoxin-like_sf"/>
</dbReference>
<evidence type="ECO:0000313" key="3">
    <source>
        <dbReference type="Proteomes" id="UP000219440"/>
    </source>
</evidence>
<organism evidence="2 3">
    <name type="scientific">Salinibacterium xinjiangense</name>
    <dbReference type="NCBI Taxonomy" id="386302"/>
    <lineage>
        <taxon>Bacteria</taxon>
        <taxon>Bacillati</taxon>
        <taxon>Actinomycetota</taxon>
        <taxon>Actinomycetes</taxon>
        <taxon>Micrococcales</taxon>
        <taxon>Microbacteriaceae</taxon>
        <taxon>Salinibacterium</taxon>
    </lineage>
</organism>
<dbReference type="SUPFAM" id="SSF52833">
    <property type="entry name" value="Thioredoxin-like"/>
    <property type="match status" value="1"/>
</dbReference>
<dbReference type="Pfam" id="PF00085">
    <property type="entry name" value="Thioredoxin"/>
    <property type="match status" value="1"/>
</dbReference>
<feature type="domain" description="Thioredoxin" evidence="1">
    <location>
        <begin position="3"/>
        <end position="76"/>
    </location>
</feature>
<reference evidence="2 3" key="1">
    <citation type="submission" date="2017-09" db="EMBL/GenBank/DDBJ databases">
        <authorList>
            <person name="Ehlers B."/>
            <person name="Leendertz F.H."/>
        </authorList>
    </citation>
    <scope>NUCLEOTIDE SEQUENCE [LARGE SCALE GENOMIC DNA]</scope>
    <source>
        <strain evidence="2 3">CGMCC 1.05381</strain>
    </source>
</reference>
<dbReference type="AlphaFoldDB" id="A0A2C8ZX33"/>
<dbReference type="CDD" id="cd02947">
    <property type="entry name" value="TRX_family"/>
    <property type="match status" value="1"/>
</dbReference>
<sequence>MNLLFFSSNFCEPCMVTRGVLLEVAALVPAAHIAELDVVRDAAEAEKAGIRVTPTVVVVGDDGSEVFRAEGVPTVNQVLVALAKAV</sequence>
<name>A0A2C8ZX33_9MICO</name>
<proteinExistence type="predicted"/>
<evidence type="ECO:0000313" key="2">
    <source>
        <dbReference type="EMBL" id="SOE70542.1"/>
    </source>
</evidence>
<dbReference type="InterPro" id="IPR013766">
    <property type="entry name" value="Thioredoxin_domain"/>
</dbReference>
<dbReference type="EMBL" id="OCST01000004">
    <property type="protein sequence ID" value="SOE70542.1"/>
    <property type="molecule type" value="Genomic_DNA"/>
</dbReference>
<keyword evidence="3" id="KW-1185">Reference proteome</keyword>